<evidence type="ECO:0000256" key="5">
    <source>
        <dbReference type="PIRSR" id="PIRSR003059-2"/>
    </source>
</evidence>
<dbReference type="InterPro" id="IPR017853">
    <property type="entry name" value="GH"/>
</dbReference>
<feature type="binding site" evidence="5">
    <location>
        <position position="88"/>
    </location>
    <ligand>
        <name>sucrose</name>
        <dbReference type="ChEBI" id="CHEBI:17992"/>
    </ligand>
</feature>
<dbReference type="InterPro" id="IPR006047">
    <property type="entry name" value="GH13_cat_dom"/>
</dbReference>
<dbReference type="SUPFAM" id="SSF51445">
    <property type="entry name" value="(Trans)glycosidases"/>
    <property type="match status" value="1"/>
</dbReference>
<keyword evidence="8" id="KW-1185">Reference proteome</keyword>
<sequence>MKNQIQLITYANRLGDNGLKGIHKLIKNEFKDAFGGIHLLPFYFPIDGVDAGYDPIDHTRVDERIGSWTDVSKMSTDFDILADIIVNHVSAQSKEFKDVEEKGVDSPFFDLFLTKEKVFSEGASVEDIEAIYRPRPSIPFTKKTIANGESINLWTTFTSNQLDIDVLHPLGEAYLNSILEKFSQAGIKMIRLDAAGYAIKKAGTSCFMLPETYKFLDKFAGKAKRLGMEVLVEIHSYYREQIKIAQKVDFVYDFALPPLVLHSIRSRRFTELKNWLEISPRNCVTVLDTHDGIGVIDVTGSNGNPGLLTDEDVDLLVQSIHKNANGQSLEATGEAASNLDLYQVNCSFYDALGKNDQDYLIARAIQFFCPGIPQVYYVGLLAGENDMKLLRKTKVGRDINRHYYENEEIRMALERNVVKSLIKLMKFRNNHPSFEGDFIIEKSDSDALILTWVKDEFKSTLNVDFEENILRISYSDSTGNSMLQLF</sequence>
<feature type="binding site" evidence="5">
    <location>
        <position position="50"/>
    </location>
    <ligand>
        <name>substrate</name>
    </ligand>
</feature>
<feature type="binding site" evidence="5">
    <location>
        <begin position="290"/>
        <end position="291"/>
    </location>
    <ligand>
        <name>substrate</name>
    </ligand>
</feature>
<dbReference type="InterPro" id="IPR022527">
    <property type="entry name" value="Sucrose_phospho"/>
</dbReference>
<dbReference type="EMBL" id="CP012040">
    <property type="protein sequence ID" value="AKP50528.1"/>
    <property type="molecule type" value="Genomic_DNA"/>
</dbReference>
<dbReference type="KEGG" id="camu:CA2015_1076"/>
<dbReference type="Proteomes" id="UP000036520">
    <property type="component" value="Chromosome"/>
</dbReference>
<dbReference type="PIRSF" id="PIRSF003059">
    <property type="entry name" value="Sucrose_phosphorylase"/>
    <property type="match status" value="1"/>
</dbReference>
<evidence type="ECO:0000313" key="8">
    <source>
        <dbReference type="Proteomes" id="UP000036520"/>
    </source>
</evidence>
<dbReference type="CDD" id="cd11355">
    <property type="entry name" value="AmyAc_Sucrose_phosphorylase"/>
    <property type="match status" value="1"/>
</dbReference>
<protein>
    <submittedName>
        <fullName evidence="7">Sucrose phosphorylase</fullName>
    </submittedName>
</protein>
<proteinExistence type="inferred from homology"/>
<keyword evidence="2" id="KW-0328">Glycosyltransferase</keyword>
<dbReference type="Gene3D" id="3.90.400.10">
    <property type="entry name" value="Oligo-1,6-glucosidase, Domain 2"/>
    <property type="match status" value="1"/>
</dbReference>
<dbReference type="PATRIC" id="fig|320787.5.peg.1194"/>
<accession>A0A0H4PCJ6</accession>
<dbReference type="NCBIfam" id="TIGR03852">
    <property type="entry name" value="sucrose_gtfA"/>
    <property type="match status" value="1"/>
</dbReference>
<evidence type="ECO:0000313" key="7">
    <source>
        <dbReference type="EMBL" id="AKP50528.1"/>
    </source>
</evidence>
<dbReference type="OrthoDB" id="9805159at2"/>
<keyword evidence="3" id="KW-0808">Transferase</keyword>
<dbReference type="RefSeq" id="WP_048640961.1">
    <property type="nucleotide sequence ID" value="NZ_CP012040.1"/>
</dbReference>
<feature type="binding site" evidence="5">
    <location>
        <begin position="191"/>
        <end position="193"/>
    </location>
    <ligand>
        <name>substrate</name>
    </ligand>
</feature>
<feature type="binding site" evidence="5">
    <location>
        <position position="233"/>
    </location>
    <ligand>
        <name>substrate</name>
    </ligand>
</feature>
<feature type="binding site" evidence="5">
    <location>
        <begin position="340"/>
        <end position="343"/>
    </location>
    <ligand>
        <name>substrate</name>
    </ligand>
</feature>
<dbReference type="Gene3D" id="3.20.20.80">
    <property type="entry name" value="Glycosidases"/>
    <property type="match status" value="1"/>
</dbReference>
<dbReference type="GO" id="GO:0005975">
    <property type="term" value="P:carbohydrate metabolic process"/>
    <property type="evidence" value="ECO:0007669"/>
    <property type="project" value="InterPro"/>
</dbReference>
<name>A0A0H4PCJ6_9BACT</name>
<feature type="binding site" evidence="5">
    <location>
        <position position="397"/>
    </location>
    <ligand>
        <name>substrate</name>
    </ligand>
</feature>
<dbReference type="PANTHER" id="PTHR38784">
    <property type="entry name" value="SUCROSE PHOSPHORYLASE"/>
    <property type="match status" value="1"/>
</dbReference>
<dbReference type="SMART" id="SM00642">
    <property type="entry name" value="Aamy"/>
    <property type="match status" value="1"/>
</dbReference>
<feature type="active site" description="Proton donor" evidence="4">
    <location>
        <position position="233"/>
    </location>
</feature>
<evidence type="ECO:0000256" key="3">
    <source>
        <dbReference type="ARBA" id="ARBA00022679"/>
    </source>
</evidence>
<evidence type="ECO:0000256" key="4">
    <source>
        <dbReference type="PIRSR" id="PIRSR003059-1"/>
    </source>
</evidence>
<dbReference type="SMR" id="A0A0H4PCJ6"/>
<dbReference type="GO" id="GO:0004645">
    <property type="term" value="F:1,4-alpha-oligoglucan phosphorylase activity"/>
    <property type="evidence" value="ECO:0007669"/>
    <property type="project" value="InterPro"/>
</dbReference>
<comment type="similarity">
    <text evidence="1">Belongs to the glycosyl hydrolase 13 family. Sucrose phosphorylase subfamily.</text>
</comment>
<organism evidence="7 8">
    <name type="scientific">Cyclobacterium amurskyense</name>
    <dbReference type="NCBI Taxonomy" id="320787"/>
    <lineage>
        <taxon>Bacteria</taxon>
        <taxon>Pseudomonadati</taxon>
        <taxon>Bacteroidota</taxon>
        <taxon>Cytophagia</taxon>
        <taxon>Cytophagales</taxon>
        <taxon>Cyclobacteriaceae</taxon>
        <taxon>Cyclobacterium</taxon>
    </lineage>
</organism>
<evidence type="ECO:0000256" key="2">
    <source>
        <dbReference type="ARBA" id="ARBA00022676"/>
    </source>
</evidence>
<dbReference type="Pfam" id="PF00128">
    <property type="entry name" value="Alpha-amylase"/>
    <property type="match status" value="1"/>
</dbReference>
<dbReference type="AlphaFoldDB" id="A0A0H4PCJ6"/>
<feature type="active site" description="Nucleophile" evidence="4">
    <location>
        <position position="193"/>
    </location>
</feature>
<gene>
    <name evidence="7" type="ORF">CA2015_1076</name>
</gene>
<reference evidence="7 8" key="1">
    <citation type="submission" date="2015-07" db="EMBL/GenBank/DDBJ databases">
        <authorList>
            <person name="Kim K.M."/>
        </authorList>
    </citation>
    <scope>NUCLEOTIDE SEQUENCE [LARGE SCALE GENOMIC DNA]</scope>
    <source>
        <strain evidence="7 8">KCTC 12363</strain>
    </source>
</reference>
<evidence type="ECO:0000259" key="6">
    <source>
        <dbReference type="SMART" id="SM00642"/>
    </source>
</evidence>
<evidence type="ECO:0000256" key="1">
    <source>
        <dbReference type="ARBA" id="ARBA00008452"/>
    </source>
</evidence>
<dbReference type="PANTHER" id="PTHR38784:SF1">
    <property type="entry name" value="SUCROSE PHOSPHORYLASE"/>
    <property type="match status" value="1"/>
</dbReference>
<dbReference type="InterPro" id="IPR016377">
    <property type="entry name" value="Sucrose_GGa_phosphorylase-rel"/>
</dbReference>
<dbReference type="STRING" id="320787.CA2015_1076"/>
<dbReference type="InterPro" id="IPR045857">
    <property type="entry name" value="O16G_dom_2"/>
</dbReference>
<feature type="domain" description="Glycosyl hydrolase family 13 catalytic" evidence="6">
    <location>
        <begin position="4"/>
        <end position="415"/>
    </location>
</feature>